<dbReference type="GeneID" id="93649566"/>
<dbReference type="Proteomes" id="UP000669133">
    <property type="component" value="Unassembled WGS sequence"/>
</dbReference>
<evidence type="ECO:0000313" key="3">
    <source>
        <dbReference type="Proteomes" id="UP000669133"/>
    </source>
</evidence>
<feature type="compositionally biased region" description="Basic and acidic residues" evidence="1">
    <location>
        <begin position="151"/>
        <end position="215"/>
    </location>
</feature>
<dbReference type="EMBL" id="JAEOAQ010000001">
    <property type="protein sequence ID" value="KAG5421844.1"/>
    <property type="molecule type" value="Genomic_DNA"/>
</dbReference>
<feature type="compositionally biased region" description="Acidic residues" evidence="1">
    <location>
        <begin position="95"/>
        <end position="116"/>
    </location>
</feature>
<feature type="compositionally biased region" description="Basic and acidic residues" evidence="1">
    <location>
        <begin position="29"/>
        <end position="40"/>
    </location>
</feature>
<keyword evidence="3" id="KW-1185">Reference proteome</keyword>
<gene>
    <name evidence="2" type="ORF">I9W82_000937</name>
</gene>
<proteinExistence type="predicted"/>
<accession>A0A8H7ZK61</accession>
<name>A0A8H7ZK61_9ASCO</name>
<sequence>MSTDRVEIYTQPAEQDQKSDSVEESIATKLEELIEKHPILAEDDGNEEGQQEEEEKDERKTKAHEKQDRAKEDIKKSHYTTHPEGRRKETPGSDSETESEGDEGDAGDVELDEDGMEVPQGKIPLDGQFSTEELKKLVEIAQEKGILSEDVDLKVIDSGEIGDRIRLADAQKREEKEKEEKEKEEKEKGENNKTTDEDKNTEKDKEKEKKENKDD</sequence>
<feature type="compositionally biased region" description="Basic and acidic residues" evidence="1">
    <location>
        <begin position="57"/>
        <end position="91"/>
    </location>
</feature>
<organism evidence="2 3">
    <name type="scientific">Candida metapsilosis</name>
    <dbReference type="NCBI Taxonomy" id="273372"/>
    <lineage>
        <taxon>Eukaryota</taxon>
        <taxon>Fungi</taxon>
        <taxon>Dikarya</taxon>
        <taxon>Ascomycota</taxon>
        <taxon>Saccharomycotina</taxon>
        <taxon>Pichiomycetes</taxon>
        <taxon>Debaryomycetaceae</taxon>
        <taxon>Candida/Lodderomyces clade</taxon>
        <taxon>Candida</taxon>
    </lineage>
</organism>
<protein>
    <submittedName>
        <fullName evidence="2">Uncharacterized protein</fullName>
    </submittedName>
</protein>
<feature type="region of interest" description="Disordered" evidence="1">
    <location>
        <begin position="1"/>
        <end position="127"/>
    </location>
</feature>
<feature type="compositionally biased region" description="Acidic residues" evidence="1">
    <location>
        <begin position="41"/>
        <end position="56"/>
    </location>
</feature>
<evidence type="ECO:0000256" key="1">
    <source>
        <dbReference type="SAM" id="MobiDB-lite"/>
    </source>
</evidence>
<comment type="caution">
    <text evidence="2">The sequence shown here is derived from an EMBL/GenBank/DDBJ whole genome shotgun (WGS) entry which is preliminary data.</text>
</comment>
<dbReference type="OrthoDB" id="4093861at2759"/>
<dbReference type="RefSeq" id="XP_067550960.1">
    <property type="nucleotide sequence ID" value="XM_067695354.1"/>
</dbReference>
<evidence type="ECO:0000313" key="2">
    <source>
        <dbReference type="EMBL" id="KAG5421844.1"/>
    </source>
</evidence>
<feature type="region of interest" description="Disordered" evidence="1">
    <location>
        <begin position="142"/>
        <end position="215"/>
    </location>
</feature>
<reference evidence="2 3" key="1">
    <citation type="submission" date="2020-12" db="EMBL/GenBank/DDBJ databases">
        <title>Effect of drift, selection, and recombination on the evolution of hybrid genomes in Candida yeast pathogens.</title>
        <authorList>
            <person name="Mixao V."/>
            <person name="Ksiezopolska E."/>
            <person name="Saus E."/>
            <person name="Boekhout T."/>
            <person name="Gacser A."/>
            <person name="Gabaldon T."/>
        </authorList>
    </citation>
    <scope>NUCLEOTIDE SEQUENCE [LARGE SCALE GENOMIC DNA]</scope>
    <source>
        <strain evidence="2 3">BP57</strain>
    </source>
</reference>
<dbReference type="AlphaFoldDB" id="A0A8H7ZK61"/>